<evidence type="ECO:0000256" key="1">
    <source>
        <dbReference type="SAM" id="MobiDB-lite"/>
    </source>
</evidence>
<dbReference type="OrthoDB" id="116799at2"/>
<dbReference type="Gene3D" id="3.40.50.10320">
    <property type="entry name" value="LmbE-like"/>
    <property type="match status" value="1"/>
</dbReference>
<dbReference type="RefSeq" id="WP_120345944.1">
    <property type="nucleotide sequence ID" value="NZ_MCAS01000021.1"/>
</dbReference>
<dbReference type="SUPFAM" id="SSF102588">
    <property type="entry name" value="LmbE-like"/>
    <property type="match status" value="1"/>
</dbReference>
<dbReference type="EMBL" id="MCAS01000021">
    <property type="protein sequence ID" value="RKF43951.1"/>
    <property type="molecule type" value="Genomic_DNA"/>
</dbReference>
<name>A0A420GFK6_9BURK</name>
<sequence length="429" mass="46708">MRVGDNGSNLPAGLTAADAQEQQKPQAAGREPRPQPQDMSLPARAPGAARGASFGRTAGDADRKPGDGAPAHLSGDAEAVDTIVWPQLQPEPDRPAVLGFYPHRDDESNGSGGVRRLIRSGVQFDEAHATSGEGGKRIVSDRRTGTISQQDPEDPAALARERGNESRRFLRMLGAGRRSTITSMHGNPDLDPFAPGARQDTAHLLDHEHGVWSALQTKQQLINLLAERRPVAVLTMTHDGAVHQAHRAMYELVEETVGEFAAHYGIAAPGVFGVRETGWATDDQLASIDPARAVRVDLSRSEQRAKVRALVQSFASQPPGHPFRSEDAGLNPLHRFDVYLDSASTLSEQGTRSERNDNVHGWDFLRPEEYFIASDATGPAQIEALRALFGRKVSIRKVIRQALASRLPLPGPRRRTVELTPPRDNEEEN</sequence>
<evidence type="ECO:0000313" key="2">
    <source>
        <dbReference type="EMBL" id="RKF43951.1"/>
    </source>
</evidence>
<dbReference type="InterPro" id="IPR003737">
    <property type="entry name" value="GlcNAc_PI_deacetylase-related"/>
</dbReference>
<feature type="compositionally biased region" description="Low complexity" evidence="1">
    <location>
        <begin position="42"/>
        <end position="52"/>
    </location>
</feature>
<proteinExistence type="predicted"/>
<comment type="caution">
    <text evidence="2">The sequence shown here is derived from an EMBL/GenBank/DDBJ whole genome shotgun (WGS) entry which is preliminary data.</text>
</comment>
<feature type="region of interest" description="Disordered" evidence="1">
    <location>
        <begin position="1"/>
        <end position="75"/>
    </location>
</feature>
<feature type="region of interest" description="Disordered" evidence="1">
    <location>
        <begin position="410"/>
        <end position="429"/>
    </location>
</feature>
<reference evidence="2 3" key="1">
    <citation type="submission" date="2016-07" db="EMBL/GenBank/DDBJ databases">
        <title>Genome analysis of Burkholderia fungorum ES3-20.</title>
        <authorList>
            <person name="Xu D."/>
            <person name="Yao R."/>
            <person name="Zheng S."/>
        </authorList>
    </citation>
    <scope>NUCLEOTIDE SEQUENCE [LARGE SCALE GENOMIC DNA]</scope>
    <source>
        <strain evidence="2 3">ES3-20</strain>
    </source>
</reference>
<dbReference type="AlphaFoldDB" id="A0A420GFK6"/>
<dbReference type="Proteomes" id="UP000283709">
    <property type="component" value="Unassembled WGS sequence"/>
</dbReference>
<protein>
    <submittedName>
        <fullName evidence="2">Uncharacterized protein</fullName>
    </submittedName>
</protein>
<feature type="compositionally biased region" description="Basic and acidic residues" evidence="1">
    <location>
        <begin position="415"/>
        <end position="429"/>
    </location>
</feature>
<dbReference type="InterPro" id="IPR024078">
    <property type="entry name" value="LmbE-like_dom_sf"/>
</dbReference>
<dbReference type="Pfam" id="PF02585">
    <property type="entry name" value="PIG-L"/>
    <property type="match status" value="1"/>
</dbReference>
<feature type="region of interest" description="Disordered" evidence="1">
    <location>
        <begin position="127"/>
        <end position="162"/>
    </location>
</feature>
<evidence type="ECO:0000313" key="3">
    <source>
        <dbReference type="Proteomes" id="UP000283709"/>
    </source>
</evidence>
<organism evidence="2 3">
    <name type="scientific">Paraburkholderia fungorum</name>
    <dbReference type="NCBI Taxonomy" id="134537"/>
    <lineage>
        <taxon>Bacteria</taxon>
        <taxon>Pseudomonadati</taxon>
        <taxon>Pseudomonadota</taxon>
        <taxon>Betaproteobacteria</taxon>
        <taxon>Burkholderiales</taxon>
        <taxon>Burkholderiaceae</taxon>
        <taxon>Paraburkholderia</taxon>
    </lineage>
</organism>
<feature type="region of interest" description="Disordered" evidence="1">
    <location>
        <begin position="89"/>
        <end position="113"/>
    </location>
</feature>
<accession>A0A420GFK6</accession>
<feature type="compositionally biased region" description="Basic and acidic residues" evidence="1">
    <location>
        <begin position="134"/>
        <end position="144"/>
    </location>
</feature>
<gene>
    <name evidence="2" type="ORF">BCY88_29700</name>
</gene>